<name>A0A4U5N5B6_STECR</name>
<proteinExistence type="predicted"/>
<evidence type="ECO:0000313" key="2">
    <source>
        <dbReference type="EMBL" id="TKR77739.1"/>
    </source>
</evidence>
<dbReference type="Proteomes" id="UP000298663">
    <property type="component" value="Unassembled WGS sequence"/>
</dbReference>
<keyword evidence="3" id="KW-1185">Reference proteome</keyword>
<feature type="compositionally biased region" description="Low complexity" evidence="1">
    <location>
        <begin position="84"/>
        <end position="95"/>
    </location>
</feature>
<accession>A0A4U5N5B6</accession>
<reference evidence="2 3" key="1">
    <citation type="journal article" date="2015" name="Genome Biol.">
        <title>Comparative genomics of Steinernema reveals deeply conserved gene regulatory networks.</title>
        <authorList>
            <person name="Dillman A.R."/>
            <person name="Macchietto M."/>
            <person name="Porter C.F."/>
            <person name="Rogers A."/>
            <person name="Williams B."/>
            <person name="Antoshechkin I."/>
            <person name="Lee M.M."/>
            <person name="Goodwin Z."/>
            <person name="Lu X."/>
            <person name="Lewis E.E."/>
            <person name="Goodrich-Blair H."/>
            <person name="Stock S.P."/>
            <person name="Adams B.J."/>
            <person name="Sternberg P.W."/>
            <person name="Mortazavi A."/>
        </authorList>
    </citation>
    <scope>NUCLEOTIDE SEQUENCE [LARGE SCALE GENOMIC DNA]</scope>
    <source>
        <strain evidence="2 3">ALL</strain>
    </source>
</reference>
<reference evidence="2 3" key="2">
    <citation type="journal article" date="2019" name="G3 (Bethesda)">
        <title>Hybrid Assembly of the Genome of the Entomopathogenic Nematode Steinernema carpocapsae Identifies the X-Chromosome.</title>
        <authorList>
            <person name="Serra L."/>
            <person name="Macchietto M."/>
            <person name="Macias-Munoz A."/>
            <person name="McGill C.J."/>
            <person name="Rodriguez I.M."/>
            <person name="Rodriguez B."/>
            <person name="Murad R."/>
            <person name="Mortazavi A."/>
        </authorList>
    </citation>
    <scope>NUCLEOTIDE SEQUENCE [LARGE SCALE GENOMIC DNA]</scope>
    <source>
        <strain evidence="2 3">ALL</strain>
    </source>
</reference>
<dbReference type="AlphaFoldDB" id="A0A4U5N5B6"/>
<organism evidence="2 3">
    <name type="scientific">Steinernema carpocapsae</name>
    <name type="common">Entomopathogenic nematode</name>
    <dbReference type="NCBI Taxonomy" id="34508"/>
    <lineage>
        <taxon>Eukaryota</taxon>
        <taxon>Metazoa</taxon>
        <taxon>Ecdysozoa</taxon>
        <taxon>Nematoda</taxon>
        <taxon>Chromadorea</taxon>
        <taxon>Rhabditida</taxon>
        <taxon>Tylenchina</taxon>
        <taxon>Panagrolaimomorpha</taxon>
        <taxon>Strongyloidoidea</taxon>
        <taxon>Steinernematidae</taxon>
        <taxon>Steinernema</taxon>
    </lineage>
</organism>
<evidence type="ECO:0000313" key="3">
    <source>
        <dbReference type="Proteomes" id="UP000298663"/>
    </source>
</evidence>
<comment type="caution">
    <text evidence="2">The sequence shown here is derived from an EMBL/GenBank/DDBJ whole genome shotgun (WGS) entry which is preliminary data.</text>
</comment>
<protein>
    <submittedName>
        <fullName evidence="2">Uncharacterized protein</fullName>
    </submittedName>
</protein>
<dbReference type="EMBL" id="AZBU02000005">
    <property type="protein sequence ID" value="TKR77739.1"/>
    <property type="molecule type" value="Genomic_DNA"/>
</dbReference>
<feature type="compositionally biased region" description="Polar residues" evidence="1">
    <location>
        <begin position="104"/>
        <end position="119"/>
    </location>
</feature>
<feature type="region of interest" description="Disordered" evidence="1">
    <location>
        <begin position="69"/>
        <end position="119"/>
    </location>
</feature>
<gene>
    <name evidence="2" type="ORF">L596_018656</name>
</gene>
<evidence type="ECO:0000256" key="1">
    <source>
        <dbReference type="SAM" id="MobiDB-lite"/>
    </source>
</evidence>
<sequence length="119" mass="13046">MFIRSLKGPLVDEAELNPKEQAKSVPRMQMNSFNLGEKTLEKEFKTSPLKTCPRYVRKLSLTSQWTLGHAARGDSSWISSLRPSSGRGSAGDSSGPRNLRVQLTPRSPSGPLSSCNQLS</sequence>